<evidence type="ECO:0000256" key="4">
    <source>
        <dbReference type="ARBA" id="ARBA00022989"/>
    </source>
</evidence>
<reference evidence="8" key="1">
    <citation type="submission" date="2018-05" db="EMBL/GenBank/DDBJ databases">
        <authorList>
            <person name="Du Z."/>
            <person name="Wang X."/>
        </authorList>
    </citation>
    <scope>NUCLEOTIDE SEQUENCE [LARGE SCALE GENOMIC DNA]</scope>
    <source>
        <strain evidence="8">CQN31</strain>
    </source>
</reference>
<dbReference type="InterPro" id="IPR002549">
    <property type="entry name" value="AI-2E-like"/>
</dbReference>
<keyword evidence="5 6" id="KW-0472">Membrane</keyword>
<evidence type="ECO:0000256" key="6">
    <source>
        <dbReference type="SAM" id="Phobius"/>
    </source>
</evidence>
<evidence type="ECO:0000256" key="1">
    <source>
        <dbReference type="ARBA" id="ARBA00004141"/>
    </source>
</evidence>
<name>A0A317F829_9PROT</name>
<keyword evidence="3 6" id="KW-0812">Transmembrane</keyword>
<evidence type="ECO:0000256" key="5">
    <source>
        <dbReference type="ARBA" id="ARBA00023136"/>
    </source>
</evidence>
<dbReference type="GO" id="GO:0016020">
    <property type="term" value="C:membrane"/>
    <property type="evidence" value="ECO:0007669"/>
    <property type="project" value="UniProtKB-SubCell"/>
</dbReference>
<evidence type="ECO:0000313" key="7">
    <source>
        <dbReference type="EMBL" id="PWS35290.1"/>
    </source>
</evidence>
<feature type="transmembrane region" description="Helical" evidence="6">
    <location>
        <begin position="12"/>
        <end position="39"/>
    </location>
</feature>
<gene>
    <name evidence="7" type="ORF">DFH01_22050</name>
</gene>
<comment type="caution">
    <text evidence="7">The sequence shown here is derived from an EMBL/GenBank/DDBJ whole genome shotgun (WGS) entry which is preliminary data.</text>
</comment>
<keyword evidence="4 6" id="KW-1133">Transmembrane helix</keyword>
<organism evidence="7 8">
    <name type="scientific">Falsiroseomonas bella</name>
    <dbReference type="NCBI Taxonomy" id="2184016"/>
    <lineage>
        <taxon>Bacteria</taxon>
        <taxon>Pseudomonadati</taxon>
        <taxon>Pseudomonadota</taxon>
        <taxon>Alphaproteobacteria</taxon>
        <taxon>Acetobacterales</taxon>
        <taxon>Roseomonadaceae</taxon>
        <taxon>Falsiroseomonas</taxon>
    </lineage>
</organism>
<feature type="transmembrane region" description="Helical" evidence="6">
    <location>
        <begin position="186"/>
        <end position="209"/>
    </location>
</feature>
<feature type="transmembrane region" description="Helical" evidence="6">
    <location>
        <begin position="128"/>
        <end position="151"/>
    </location>
</feature>
<proteinExistence type="inferred from homology"/>
<feature type="transmembrane region" description="Helical" evidence="6">
    <location>
        <begin position="250"/>
        <end position="269"/>
    </location>
</feature>
<dbReference type="GO" id="GO:0055085">
    <property type="term" value="P:transmembrane transport"/>
    <property type="evidence" value="ECO:0007669"/>
    <property type="project" value="TreeGrafter"/>
</dbReference>
<accession>A0A317F829</accession>
<dbReference type="OrthoDB" id="9799225at2"/>
<feature type="transmembrane region" description="Helical" evidence="6">
    <location>
        <begin position="215"/>
        <end position="243"/>
    </location>
</feature>
<dbReference type="PANTHER" id="PTHR21716">
    <property type="entry name" value="TRANSMEMBRANE PROTEIN"/>
    <property type="match status" value="1"/>
</dbReference>
<feature type="transmembrane region" description="Helical" evidence="6">
    <location>
        <begin position="51"/>
        <end position="76"/>
    </location>
</feature>
<evidence type="ECO:0000256" key="3">
    <source>
        <dbReference type="ARBA" id="ARBA00022692"/>
    </source>
</evidence>
<comment type="similarity">
    <text evidence="2">Belongs to the autoinducer-2 exporter (AI-2E) (TC 2.A.86) family.</text>
</comment>
<dbReference type="EMBL" id="QGNA01000005">
    <property type="protein sequence ID" value="PWS35290.1"/>
    <property type="molecule type" value="Genomic_DNA"/>
</dbReference>
<evidence type="ECO:0000313" key="8">
    <source>
        <dbReference type="Proteomes" id="UP000245765"/>
    </source>
</evidence>
<dbReference type="PANTHER" id="PTHR21716:SF64">
    <property type="entry name" value="AI-2 TRANSPORT PROTEIN TQSA"/>
    <property type="match status" value="1"/>
</dbReference>
<comment type="subcellular location">
    <subcellularLocation>
        <location evidence="1">Membrane</location>
        <topology evidence="1">Multi-pass membrane protein</topology>
    </subcellularLocation>
</comment>
<keyword evidence="8" id="KW-1185">Reference proteome</keyword>
<dbReference type="AlphaFoldDB" id="A0A317F829"/>
<dbReference type="Proteomes" id="UP000245765">
    <property type="component" value="Unassembled WGS sequence"/>
</dbReference>
<dbReference type="Pfam" id="PF01594">
    <property type="entry name" value="AI-2E_transport"/>
    <property type="match status" value="1"/>
</dbReference>
<sequence length="341" mass="36357">MRVMLGLSTAILFAGAIMLAQSVVAPVVFALFAIALVWPVQGWAQQRMPKVAALLVTMVVALVALVGLALLVAWAFGRVGQSVVANAATLQALYAQKMAWLEAQGIPAAGALAGQFDARWMVRVAQGVLAQLQGMLSFILLTLVYVMLGLLEVDVAQRQMLRLGPGVPAALLRAAQRTAQKLRTYMMVRTFMSVITGLAVWAFAAAMGLDLAAEWGAIALVLNYIPFIGPLVATLFPTIFAVLQFGTWEVAVTVFAVLQIIQFLGGSYIEPRLTGARLAVSPFMVLVSVFVGSFLWGIPGAFIGTPVLIAVLTVCEAFPASRWVADLMSGREDAPPRADPE</sequence>
<evidence type="ECO:0000256" key="2">
    <source>
        <dbReference type="ARBA" id="ARBA00009773"/>
    </source>
</evidence>
<protein>
    <submittedName>
        <fullName evidence="7">AI-2E family transporter</fullName>
    </submittedName>
</protein>